<dbReference type="PROSITE" id="PS50011">
    <property type="entry name" value="PROTEIN_KINASE_DOM"/>
    <property type="match status" value="1"/>
</dbReference>
<keyword evidence="11" id="KW-0418">Kinase</keyword>
<keyword evidence="12" id="KW-1185">Reference proteome</keyword>
<comment type="catalytic activity">
    <reaction evidence="9">
        <text>L-seryl-[protein] + ATP = O-phospho-L-seryl-[protein] + ADP + H(+)</text>
        <dbReference type="Rhea" id="RHEA:17989"/>
        <dbReference type="Rhea" id="RHEA-COMP:9863"/>
        <dbReference type="Rhea" id="RHEA-COMP:11604"/>
        <dbReference type="ChEBI" id="CHEBI:15378"/>
        <dbReference type="ChEBI" id="CHEBI:29999"/>
        <dbReference type="ChEBI" id="CHEBI:30616"/>
        <dbReference type="ChEBI" id="CHEBI:83421"/>
        <dbReference type="ChEBI" id="CHEBI:456216"/>
        <dbReference type="EC" id="2.7.11.1"/>
    </reaction>
</comment>
<comment type="caution">
    <text evidence="11">The sequence shown here is derived from an EMBL/GenBank/DDBJ whole genome shotgun (WGS) entry which is preliminary data.</text>
</comment>
<protein>
    <recommendedName>
        <fullName evidence="5">EKC/KEOPS complex subunit BUD32</fullName>
        <ecNumber evidence="3">2.7.11.1</ecNumber>
    </recommendedName>
    <alternativeName>
        <fullName evidence="6 7">Atypical Serine/threonine protein kinase BUD32</fullName>
    </alternativeName>
    <alternativeName>
        <fullName evidence="4">EKC/KEOPS complex subunit bud32</fullName>
    </alternativeName>
</protein>
<evidence type="ECO:0000256" key="9">
    <source>
        <dbReference type="ARBA" id="ARBA00048679"/>
    </source>
</evidence>
<evidence type="ECO:0000256" key="2">
    <source>
        <dbReference type="ARBA" id="ARBA00011534"/>
    </source>
</evidence>
<dbReference type="PANTHER" id="PTHR44167:SF18">
    <property type="entry name" value="PROTEIN KINASE DOMAIN-CONTAINING PROTEIN"/>
    <property type="match status" value="1"/>
</dbReference>
<evidence type="ECO:0000313" key="12">
    <source>
        <dbReference type="Proteomes" id="UP001174934"/>
    </source>
</evidence>
<dbReference type="Pfam" id="PF00069">
    <property type="entry name" value="Pkinase"/>
    <property type="match status" value="1"/>
</dbReference>
<dbReference type="Gene3D" id="1.10.510.10">
    <property type="entry name" value="Transferase(Phosphotransferase) domain 1"/>
    <property type="match status" value="1"/>
</dbReference>
<evidence type="ECO:0000256" key="8">
    <source>
        <dbReference type="ARBA" id="ARBA00047899"/>
    </source>
</evidence>
<comment type="function">
    <text evidence="1">Component of the EKC/KEOPS complex that is required for the formation of a threonylcarbamoyl group on adenosine at position 37 (t(6)A37) in tRNAs that read codons beginning with adenine. The complex is probably involved in the transfer of the threonylcarbamoyl moiety of threonylcarbamoyl-AMP (TC-AMP) to the N6 group of A37. BUD32 has ATPase activity in the context of the EKC/KEOPS complex and likely plays a supporting role to the catalytic subunit KAE1. The EKC/KEOPS complex also promotes both telomere uncapping and telomere elongation. The complex is required for efficient recruitment of transcriptional coactivators.</text>
</comment>
<comment type="subunit">
    <text evidence="2">Component of the EKC/KEOPS complex composed of at least BUD32, CGI121, GON7, KAE1 and PCC1; the whole complex dimerizes.</text>
</comment>
<dbReference type="EC" id="2.7.11.1" evidence="3"/>
<sequence>MASIEHYGSTSMFYKIRPGVLLKSPFKPNIEGPHIEKFKERIRLAFSVEVPILERLGPHSRIVKYLGNNEQGILLGQASHGSLQAYLDAKNSSIDLNLRKKWCRQAAEAIAYIHSRGVLHSDIRPDNFLVHESKPGCFDLLLCDFGGAKCDDLRLDGKHLPDDPFYDPTQGTECTPALDVSSLGSMFYAILTGLWPYKPSPGPFVSTEEEADYEARVNRLFLQGRYPNVEGLVGGSVIMGCWKKQYQTANKVLEALDREMA</sequence>
<dbReference type="EMBL" id="JAULSR010000002">
    <property type="protein sequence ID" value="KAK0628115.1"/>
    <property type="molecule type" value="Genomic_DNA"/>
</dbReference>
<organism evidence="11 12">
    <name type="scientific">Bombardia bombarda</name>
    <dbReference type="NCBI Taxonomy" id="252184"/>
    <lineage>
        <taxon>Eukaryota</taxon>
        <taxon>Fungi</taxon>
        <taxon>Dikarya</taxon>
        <taxon>Ascomycota</taxon>
        <taxon>Pezizomycotina</taxon>
        <taxon>Sordariomycetes</taxon>
        <taxon>Sordariomycetidae</taxon>
        <taxon>Sordariales</taxon>
        <taxon>Lasiosphaeriaceae</taxon>
        <taxon>Bombardia</taxon>
    </lineage>
</organism>
<dbReference type="InterPro" id="IPR011009">
    <property type="entry name" value="Kinase-like_dom_sf"/>
</dbReference>
<dbReference type="CDD" id="cd00180">
    <property type="entry name" value="PKc"/>
    <property type="match status" value="1"/>
</dbReference>
<accession>A0AA40C7S2</accession>
<dbReference type="GO" id="GO:0044773">
    <property type="term" value="P:mitotic DNA damage checkpoint signaling"/>
    <property type="evidence" value="ECO:0007669"/>
    <property type="project" value="TreeGrafter"/>
</dbReference>
<name>A0AA40C7S2_9PEZI</name>
<feature type="domain" description="Protein kinase" evidence="10">
    <location>
        <begin position="1"/>
        <end position="261"/>
    </location>
</feature>
<evidence type="ECO:0000256" key="6">
    <source>
        <dbReference type="ARBA" id="ARBA00030980"/>
    </source>
</evidence>
<evidence type="ECO:0000256" key="3">
    <source>
        <dbReference type="ARBA" id="ARBA00012513"/>
    </source>
</evidence>
<evidence type="ECO:0000256" key="1">
    <source>
        <dbReference type="ARBA" id="ARBA00003747"/>
    </source>
</evidence>
<dbReference type="GO" id="GO:0004674">
    <property type="term" value="F:protein serine/threonine kinase activity"/>
    <property type="evidence" value="ECO:0007669"/>
    <property type="project" value="UniProtKB-EC"/>
</dbReference>
<dbReference type="InterPro" id="IPR008266">
    <property type="entry name" value="Tyr_kinase_AS"/>
</dbReference>
<evidence type="ECO:0000256" key="5">
    <source>
        <dbReference type="ARBA" id="ARBA00019973"/>
    </source>
</evidence>
<evidence type="ECO:0000256" key="7">
    <source>
        <dbReference type="ARBA" id="ARBA00033194"/>
    </source>
</evidence>
<gene>
    <name evidence="11" type="ORF">B0T17DRAFT_588326</name>
</gene>
<dbReference type="InterPro" id="IPR000719">
    <property type="entry name" value="Prot_kinase_dom"/>
</dbReference>
<keyword evidence="11" id="KW-0808">Transferase</keyword>
<dbReference type="SUPFAM" id="SSF56112">
    <property type="entry name" value="Protein kinase-like (PK-like)"/>
    <property type="match status" value="1"/>
</dbReference>
<reference evidence="11" key="1">
    <citation type="submission" date="2023-06" db="EMBL/GenBank/DDBJ databases">
        <title>Genome-scale phylogeny and comparative genomics of the fungal order Sordariales.</title>
        <authorList>
            <consortium name="Lawrence Berkeley National Laboratory"/>
            <person name="Hensen N."/>
            <person name="Bonometti L."/>
            <person name="Westerberg I."/>
            <person name="Brannstrom I.O."/>
            <person name="Guillou S."/>
            <person name="Cros-Aarteil S."/>
            <person name="Calhoun S."/>
            <person name="Haridas S."/>
            <person name="Kuo A."/>
            <person name="Mondo S."/>
            <person name="Pangilinan J."/>
            <person name="Riley R."/>
            <person name="LaButti K."/>
            <person name="Andreopoulos B."/>
            <person name="Lipzen A."/>
            <person name="Chen C."/>
            <person name="Yanf M."/>
            <person name="Daum C."/>
            <person name="Ng V."/>
            <person name="Clum A."/>
            <person name="Steindorff A."/>
            <person name="Ohm R."/>
            <person name="Martin F."/>
            <person name="Silar P."/>
            <person name="Natvig D."/>
            <person name="Lalanne C."/>
            <person name="Gautier V."/>
            <person name="Ament-velasquez S.L."/>
            <person name="Kruys A."/>
            <person name="Hutchinson M.I."/>
            <person name="Powell A.J."/>
            <person name="Barry K."/>
            <person name="Miller A.N."/>
            <person name="Grigoriev I.V."/>
            <person name="Debuchy R."/>
            <person name="Gladieux P."/>
            <person name="Thoren M.H."/>
            <person name="Johannesson H."/>
        </authorList>
    </citation>
    <scope>NUCLEOTIDE SEQUENCE</scope>
    <source>
        <strain evidence="11">SMH3391-2</strain>
    </source>
</reference>
<dbReference type="GO" id="GO:0005524">
    <property type="term" value="F:ATP binding"/>
    <property type="evidence" value="ECO:0007669"/>
    <property type="project" value="InterPro"/>
</dbReference>
<evidence type="ECO:0000259" key="10">
    <source>
        <dbReference type="PROSITE" id="PS50011"/>
    </source>
</evidence>
<dbReference type="PANTHER" id="PTHR44167">
    <property type="entry name" value="OVARIAN-SPECIFIC SERINE/THREONINE-PROTEIN KINASE LOK-RELATED"/>
    <property type="match status" value="1"/>
</dbReference>
<dbReference type="Proteomes" id="UP001174934">
    <property type="component" value="Unassembled WGS sequence"/>
</dbReference>
<dbReference type="PROSITE" id="PS00109">
    <property type="entry name" value="PROTEIN_KINASE_TYR"/>
    <property type="match status" value="1"/>
</dbReference>
<dbReference type="GO" id="GO:0005737">
    <property type="term" value="C:cytoplasm"/>
    <property type="evidence" value="ECO:0007669"/>
    <property type="project" value="TreeGrafter"/>
</dbReference>
<dbReference type="GO" id="GO:0005634">
    <property type="term" value="C:nucleus"/>
    <property type="evidence" value="ECO:0007669"/>
    <property type="project" value="TreeGrafter"/>
</dbReference>
<comment type="catalytic activity">
    <reaction evidence="8">
        <text>L-threonyl-[protein] + ATP = O-phospho-L-threonyl-[protein] + ADP + H(+)</text>
        <dbReference type="Rhea" id="RHEA:46608"/>
        <dbReference type="Rhea" id="RHEA-COMP:11060"/>
        <dbReference type="Rhea" id="RHEA-COMP:11605"/>
        <dbReference type="ChEBI" id="CHEBI:15378"/>
        <dbReference type="ChEBI" id="CHEBI:30013"/>
        <dbReference type="ChEBI" id="CHEBI:30616"/>
        <dbReference type="ChEBI" id="CHEBI:61977"/>
        <dbReference type="ChEBI" id="CHEBI:456216"/>
        <dbReference type="EC" id="2.7.11.1"/>
    </reaction>
</comment>
<evidence type="ECO:0000256" key="4">
    <source>
        <dbReference type="ARBA" id="ARBA00013948"/>
    </source>
</evidence>
<dbReference type="AlphaFoldDB" id="A0AA40C7S2"/>
<evidence type="ECO:0000313" key="11">
    <source>
        <dbReference type="EMBL" id="KAK0628115.1"/>
    </source>
</evidence>
<proteinExistence type="predicted"/>